<dbReference type="EMBL" id="JAYJLD010000047">
    <property type="protein sequence ID" value="MEB3103726.1"/>
    <property type="molecule type" value="Genomic_DNA"/>
</dbReference>
<protein>
    <submittedName>
        <fullName evidence="3">PAS domain-containing protein</fullName>
    </submittedName>
</protein>
<comment type="caution">
    <text evidence="3">The sequence shown here is derived from an EMBL/GenBank/DDBJ whole genome shotgun (WGS) entry which is preliminary data.</text>
</comment>
<dbReference type="InterPro" id="IPR013559">
    <property type="entry name" value="YheO"/>
</dbReference>
<dbReference type="Pfam" id="PF08348">
    <property type="entry name" value="PAS_6"/>
    <property type="match status" value="1"/>
</dbReference>
<sequence length="220" mass="25160">MDDKQLLFSNFVNVVEGLALLYGKDSEVVLHDFDEPDHSIIAIKNNHITNRKIGDPMSEYALKIVRHGVEKNKPSIVYRTLTKDGKKIKSTNIFIRNHQDQVIGCLSINRDISRLEWMKAWVDEILNSDLPGESEEINDVFTSDVTEILKKMIDQTIASSGKDIHKLTRENKKDIIEELDEKGAFLIKGAVDLVANHMGVSRYTIYNYLDEIRAKYKLSP</sequence>
<gene>
    <name evidence="3" type="ORF">VF724_18995</name>
</gene>
<evidence type="ECO:0000259" key="2">
    <source>
        <dbReference type="Pfam" id="PF13309"/>
    </source>
</evidence>
<dbReference type="PANTHER" id="PTHR35568">
    <property type="entry name" value="TRANSCRIPTIONAL REGULATOR DAUR"/>
    <property type="match status" value="1"/>
</dbReference>
<evidence type="ECO:0000313" key="3">
    <source>
        <dbReference type="EMBL" id="MEB3103726.1"/>
    </source>
</evidence>
<keyword evidence="4" id="KW-1185">Reference proteome</keyword>
<feature type="domain" description="YheO-like" evidence="1">
    <location>
        <begin position="10"/>
        <end position="118"/>
    </location>
</feature>
<dbReference type="InterPro" id="IPR039446">
    <property type="entry name" value="DauR-like"/>
</dbReference>
<evidence type="ECO:0000259" key="1">
    <source>
        <dbReference type="Pfam" id="PF08348"/>
    </source>
</evidence>
<feature type="domain" description="Transcriptional regulator DauR-like HTH" evidence="2">
    <location>
        <begin position="149"/>
        <end position="210"/>
    </location>
</feature>
<dbReference type="RefSeq" id="WP_371755854.1">
    <property type="nucleotide sequence ID" value="NZ_JAYJLD010000047.1"/>
</dbReference>
<accession>A0ABU5ZPM0</accession>
<reference evidence="3" key="1">
    <citation type="submission" date="2023-12" db="EMBL/GenBank/DDBJ databases">
        <title>Fervidustalea candida gen. nov., sp. nov., a novel member of the family Paenibacillaceae isolated from a geothermal area.</title>
        <authorList>
            <person name="Li W.-J."/>
            <person name="Jiao J.-Y."/>
            <person name="Chen Y."/>
        </authorList>
    </citation>
    <scope>NUCLEOTIDE SEQUENCE</scope>
    <source>
        <strain evidence="3">SYSU GA230002</strain>
    </source>
</reference>
<dbReference type="Pfam" id="PF13309">
    <property type="entry name" value="HTH_22"/>
    <property type="match status" value="1"/>
</dbReference>
<dbReference type="Proteomes" id="UP001310386">
    <property type="component" value="Unassembled WGS sequence"/>
</dbReference>
<evidence type="ECO:0000313" key="4">
    <source>
        <dbReference type="Proteomes" id="UP001310386"/>
    </source>
</evidence>
<proteinExistence type="predicted"/>
<dbReference type="InterPro" id="IPR039445">
    <property type="entry name" value="DauR-like_HTH"/>
</dbReference>
<organism evidence="3 4">
    <name type="scientific">Ferviditalea candida</name>
    <dbReference type="NCBI Taxonomy" id="3108399"/>
    <lineage>
        <taxon>Bacteria</taxon>
        <taxon>Bacillati</taxon>
        <taxon>Bacillota</taxon>
        <taxon>Bacilli</taxon>
        <taxon>Bacillales</taxon>
        <taxon>Paenibacillaceae</taxon>
        <taxon>Ferviditalea</taxon>
    </lineage>
</organism>
<name>A0ABU5ZPM0_9BACL</name>
<dbReference type="PANTHER" id="PTHR35568:SF1">
    <property type="entry name" value="TRANSCRIPTIONAL REGULATOR DAUR"/>
    <property type="match status" value="1"/>
</dbReference>